<reference evidence="1 2" key="1">
    <citation type="journal article" date="2007" name="Genome Res.">
        <title>Genome characteristics of facultatively symbiotic Frankia sp. strains reflect host range and host plant biogeography.</title>
        <authorList>
            <person name="Normand P."/>
            <person name="Lapierre P."/>
            <person name="Tisa L.S."/>
            <person name="Gogarten J.P."/>
            <person name="Alloisio N."/>
            <person name="Bagnarol E."/>
            <person name="Bassi C.A."/>
            <person name="Berry A.M."/>
            <person name="Bickhart D.M."/>
            <person name="Choisne N."/>
            <person name="Couloux A."/>
            <person name="Cournoyer B."/>
            <person name="Cruveiller S."/>
            <person name="Daubin V."/>
            <person name="Demange N."/>
            <person name="Francino M.P."/>
            <person name="Goltsman E."/>
            <person name="Huang Y."/>
            <person name="Kopp O.R."/>
            <person name="Labarre L."/>
            <person name="Lapidus A."/>
            <person name="Lavire C."/>
            <person name="Marechal J."/>
            <person name="Martinez M."/>
            <person name="Mastronunzio J.E."/>
            <person name="Mullin B.C."/>
            <person name="Niemann J."/>
            <person name="Pujic P."/>
            <person name="Rawnsley T."/>
            <person name="Rouy Z."/>
            <person name="Schenowitz C."/>
            <person name="Sellstedt A."/>
            <person name="Tavares F."/>
            <person name="Tomkins J.P."/>
            <person name="Vallenet D."/>
            <person name="Valverde C."/>
            <person name="Wall L.G."/>
            <person name="Wang Y."/>
            <person name="Medigue C."/>
            <person name="Benson D.R."/>
        </authorList>
    </citation>
    <scope>NUCLEOTIDE SEQUENCE [LARGE SCALE GENOMIC DNA]</scope>
    <source>
        <strain evidence="2">DSM 45986 / CECT 9034 / ACN14a</strain>
    </source>
</reference>
<dbReference type="HOGENOM" id="CLU_1515762_0_0_11"/>
<dbReference type="SUPFAM" id="SSF56112">
    <property type="entry name" value="Protein kinase-like (PK-like)"/>
    <property type="match status" value="1"/>
</dbReference>
<dbReference type="Proteomes" id="UP000000657">
    <property type="component" value="Chromosome"/>
</dbReference>
<dbReference type="AlphaFoldDB" id="Q0RPS8"/>
<evidence type="ECO:0000313" key="1">
    <source>
        <dbReference type="EMBL" id="CAJ60452.1"/>
    </source>
</evidence>
<dbReference type="KEGG" id="fal:FRAAL1800"/>
<sequence>MKAHAALARLEELRAAGRWMDSTDLDGPLARLADHADRLADGAELAPFGLCHSELHPTSLHVREDGWHLLDWARSFTGAGLLDLASWQGTQQPADPVSLRRLIWAYIRTGGAPETSRLRAGLPAEQWALGWHRLWIIVWYLEQATTWMPNPDQDAFTATVIRRHLREADTFLWTPSR</sequence>
<keyword evidence="2" id="KW-1185">Reference proteome</keyword>
<dbReference type="STRING" id="326424.FRAAL1800"/>
<dbReference type="EMBL" id="CT573213">
    <property type="protein sequence ID" value="CAJ60452.1"/>
    <property type="molecule type" value="Genomic_DNA"/>
</dbReference>
<dbReference type="InterPro" id="IPR011009">
    <property type="entry name" value="Kinase-like_dom_sf"/>
</dbReference>
<organism evidence="1 2">
    <name type="scientific">Frankia alni (strain DSM 45986 / CECT 9034 / ACN14a)</name>
    <dbReference type="NCBI Taxonomy" id="326424"/>
    <lineage>
        <taxon>Bacteria</taxon>
        <taxon>Bacillati</taxon>
        <taxon>Actinomycetota</taxon>
        <taxon>Actinomycetes</taxon>
        <taxon>Frankiales</taxon>
        <taxon>Frankiaceae</taxon>
        <taxon>Frankia</taxon>
    </lineage>
</organism>
<gene>
    <name evidence="1" type="ordered locus">FRAAL1800</name>
</gene>
<evidence type="ECO:0000313" key="2">
    <source>
        <dbReference type="Proteomes" id="UP000000657"/>
    </source>
</evidence>
<proteinExistence type="predicted"/>
<accession>Q0RPS8</accession>
<dbReference type="RefSeq" id="WP_011602981.1">
    <property type="nucleotide sequence ID" value="NC_008278.1"/>
</dbReference>
<protein>
    <submittedName>
        <fullName evidence="1">Aminoglycoside phosphotransferase, antibiotic resistance protein</fullName>
    </submittedName>
</protein>
<dbReference type="GO" id="GO:0016740">
    <property type="term" value="F:transferase activity"/>
    <property type="evidence" value="ECO:0007669"/>
    <property type="project" value="UniProtKB-KW"/>
</dbReference>
<name>Q0RPS8_FRAAA</name>
<dbReference type="eggNOG" id="COG3178">
    <property type="taxonomic scope" value="Bacteria"/>
</dbReference>